<feature type="region of interest" description="Disordered" evidence="1">
    <location>
        <begin position="38"/>
        <end position="75"/>
    </location>
</feature>
<comment type="caution">
    <text evidence="3">The sequence shown here is derived from an EMBL/GenBank/DDBJ whole genome shotgun (WGS) entry which is preliminary data.</text>
</comment>
<sequence length="345" mass="36296">MNENEVLDFLDFPGADRLIAAGEVAPPDAAAVDAALEAVRSARAEDERDDTGHGRDTVPPATPGPSPGLDPTPRRRGRRVLLSLVLAAVVAGAVAVPTIPFGGAPPAAGADAATFLREVAGTAADARTTDAPYWKVRRTMTGAGGTTTTGTVWVGRSGIVSRASNGKYTLFPPGGEADEQMVWPVAGLEVDWDELRELPTEPRALKAFLHSGTPDAPEQEAVFNGIVTLLSAPVSPELRAALYDVLAGLPYLRLVGPVHDRAGRAGVAIEYDGEDVRSRVVIDPESALPLEESNTTLGGPEEGDLVSSVTYLSLRAVRNAPEAVPVEPLPRAEAERLRTVPFREN</sequence>
<evidence type="ECO:0000313" key="4">
    <source>
        <dbReference type="Proteomes" id="UP001273589"/>
    </source>
</evidence>
<dbReference type="NCBIfam" id="NF038083">
    <property type="entry name" value="CU044_5270_fam"/>
    <property type="match status" value="1"/>
</dbReference>
<accession>A0AAJ2UKT3</accession>
<evidence type="ECO:0000256" key="1">
    <source>
        <dbReference type="SAM" id="MobiDB-lite"/>
    </source>
</evidence>
<name>A0AAJ2UKT3_9ACTN</name>
<protein>
    <submittedName>
        <fullName evidence="3">CU044_5270 family protein</fullName>
    </submittedName>
</protein>
<dbReference type="RefSeq" id="WP_319690457.1">
    <property type="nucleotide sequence ID" value="NZ_JARAWN010000038.1"/>
</dbReference>
<evidence type="ECO:0000313" key="3">
    <source>
        <dbReference type="EMBL" id="MDX3129986.1"/>
    </source>
</evidence>
<keyword evidence="2" id="KW-0472">Membrane</keyword>
<dbReference type="AlphaFoldDB" id="A0AAJ2UKT3"/>
<gene>
    <name evidence="3" type="ORF">PV367_09325</name>
</gene>
<evidence type="ECO:0000256" key="2">
    <source>
        <dbReference type="SAM" id="Phobius"/>
    </source>
</evidence>
<proteinExistence type="predicted"/>
<organism evidence="3 4">
    <name type="scientific">Streptomyces europaeiscabiei</name>
    <dbReference type="NCBI Taxonomy" id="146819"/>
    <lineage>
        <taxon>Bacteria</taxon>
        <taxon>Bacillati</taxon>
        <taxon>Actinomycetota</taxon>
        <taxon>Actinomycetes</taxon>
        <taxon>Kitasatosporales</taxon>
        <taxon>Streptomycetaceae</taxon>
        <taxon>Streptomyces</taxon>
    </lineage>
</organism>
<keyword evidence="2" id="KW-0812">Transmembrane</keyword>
<feature type="transmembrane region" description="Helical" evidence="2">
    <location>
        <begin position="80"/>
        <end position="99"/>
    </location>
</feature>
<keyword evidence="2" id="KW-1133">Transmembrane helix</keyword>
<dbReference type="EMBL" id="JARAWN010000038">
    <property type="protein sequence ID" value="MDX3129986.1"/>
    <property type="molecule type" value="Genomic_DNA"/>
</dbReference>
<dbReference type="InterPro" id="IPR047789">
    <property type="entry name" value="CU044_5270-like"/>
</dbReference>
<feature type="compositionally biased region" description="Pro residues" evidence="1">
    <location>
        <begin position="60"/>
        <end position="70"/>
    </location>
</feature>
<dbReference type="Proteomes" id="UP001273589">
    <property type="component" value="Unassembled WGS sequence"/>
</dbReference>
<reference evidence="3" key="1">
    <citation type="journal article" date="2023" name="Microb. Genom.">
        <title>Mesoterricola silvestris gen. nov., sp. nov., Mesoterricola sediminis sp. nov., Geothrix oryzae sp. nov., Geothrix edaphica sp. nov., Geothrix rubra sp. nov., and Geothrix limicola sp. nov., six novel members of Acidobacteriota isolated from soils.</title>
        <authorList>
            <person name="Weisberg A.J."/>
            <person name="Pearce E."/>
            <person name="Kramer C.G."/>
            <person name="Chang J.H."/>
            <person name="Clarke C.R."/>
        </authorList>
    </citation>
    <scope>NUCLEOTIDE SEQUENCE</scope>
    <source>
        <strain evidence="3">ND06-05F</strain>
    </source>
</reference>
<feature type="compositionally biased region" description="Basic and acidic residues" evidence="1">
    <location>
        <begin position="40"/>
        <end position="56"/>
    </location>
</feature>